<evidence type="ECO:0000313" key="2">
    <source>
        <dbReference type="Proteomes" id="UP001221150"/>
    </source>
</evidence>
<sequence length="147" mass="15946">MDIAQALAVIDELCARAFPARRTAAGAVGSGPGYWTAEWGVGRDLRQADAADREQARTQYEADRDALGERLTARWGPPQRFGLYSLFERAVRGEALAEPWGLLGGHVPDVQLWRSDRAGRWIALGVTHEDGGLPQALVAVVTDVDPP</sequence>
<protein>
    <submittedName>
        <fullName evidence="1">Uncharacterized protein</fullName>
    </submittedName>
</protein>
<organism evidence="1 2">
    <name type="scientific">Streptomyces tropicalis</name>
    <dbReference type="NCBI Taxonomy" id="3034234"/>
    <lineage>
        <taxon>Bacteria</taxon>
        <taxon>Bacillati</taxon>
        <taxon>Actinomycetota</taxon>
        <taxon>Actinomycetes</taxon>
        <taxon>Kitasatosporales</taxon>
        <taxon>Streptomycetaceae</taxon>
        <taxon>Streptomyces</taxon>
    </lineage>
</organism>
<dbReference type="EMBL" id="JARJBB010000005">
    <property type="protein sequence ID" value="MDF3299583.1"/>
    <property type="molecule type" value="Genomic_DNA"/>
</dbReference>
<reference evidence="1 2" key="1">
    <citation type="submission" date="2023-03" db="EMBL/GenBank/DDBJ databases">
        <title>Draft genome sequence of Streptomyces sp. K1PA1 isolated from peat swamp forest in Thailand.</title>
        <authorList>
            <person name="Klaysubun C."/>
            <person name="Duangmal K."/>
        </authorList>
    </citation>
    <scope>NUCLEOTIDE SEQUENCE [LARGE SCALE GENOMIC DNA]</scope>
    <source>
        <strain evidence="1 2">K1PA1</strain>
    </source>
</reference>
<gene>
    <name evidence="1" type="ORF">P3H78_13260</name>
</gene>
<name>A0ABT6A544_9ACTN</name>
<dbReference type="RefSeq" id="WP_276109132.1">
    <property type="nucleotide sequence ID" value="NZ_JARJBB010000005.1"/>
</dbReference>
<comment type="caution">
    <text evidence="1">The sequence shown here is derived from an EMBL/GenBank/DDBJ whole genome shotgun (WGS) entry which is preliminary data.</text>
</comment>
<proteinExistence type="predicted"/>
<accession>A0ABT6A544</accession>
<evidence type="ECO:0000313" key="1">
    <source>
        <dbReference type="EMBL" id="MDF3299583.1"/>
    </source>
</evidence>
<dbReference type="Proteomes" id="UP001221150">
    <property type="component" value="Unassembled WGS sequence"/>
</dbReference>
<keyword evidence="2" id="KW-1185">Reference proteome</keyword>